<dbReference type="AlphaFoldDB" id="A0A7X4H6D7"/>
<keyword evidence="6" id="KW-0732">Signal</keyword>
<gene>
    <name evidence="8" type="ORF">GTP56_26115</name>
</gene>
<protein>
    <submittedName>
        <fullName evidence="8">M20/M25/M40 family metallo-hydrolase</fullName>
    </submittedName>
</protein>
<dbReference type="Pfam" id="PF01546">
    <property type="entry name" value="Peptidase_M20"/>
    <property type="match status" value="1"/>
</dbReference>
<feature type="chain" id="PRO_5031329091" evidence="6">
    <location>
        <begin position="23"/>
        <end position="476"/>
    </location>
</feature>
<dbReference type="InterPro" id="IPR011650">
    <property type="entry name" value="Peptidase_M20_dimer"/>
</dbReference>
<feature type="signal peptide" evidence="6">
    <location>
        <begin position="1"/>
        <end position="22"/>
    </location>
</feature>
<evidence type="ECO:0000313" key="8">
    <source>
        <dbReference type="EMBL" id="MYM75646.1"/>
    </source>
</evidence>
<dbReference type="Pfam" id="PF07687">
    <property type="entry name" value="M20_dimer"/>
    <property type="match status" value="1"/>
</dbReference>
<evidence type="ECO:0000256" key="4">
    <source>
        <dbReference type="ARBA" id="ARBA00022801"/>
    </source>
</evidence>
<evidence type="ECO:0000313" key="9">
    <source>
        <dbReference type="Proteomes" id="UP000469734"/>
    </source>
</evidence>
<dbReference type="Gene3D" id="3.40.630.10">
    <property type="entry name" value="Zn peptidases"/>
    <property type="match status" value="1"/>
</dbReference>
<dbReference type="Gene3D" id="3.30.70.360">
    <property type="match status" value="1"/>
</dbReference>
<dbReference type="GO" id="GO:0006508">
    <property type="term" value="P:proteolysis"/>
    <property type="evidence" value="ECO:0007669"/>
    <property type="project" value="UniProtKB-KW"/>
</dbReference>
<keyword evidence="3" id="KW-0479">Metal-binding</keyword>
<evidence type="ECO:0000256" key="6">
    <source>
        <dbReference type="SAM" id="SignalP"/>
    </source>
</evidence>
<name>A0A7X4H6D7_9BURK</name>
<evidence type="ECO:0000256" key="3">
    <source>
        <dbReference type="ARBA" id="ARBA00022723"/>
    </source>
</evidence>
<dbReference type="PROSITE" id="PS00758">
    <property type="entry name" value="ARGE_DAPE_CPG2_1"/>
    <property type="match status" value="1"/>
</dbReference>
<dbReference type="SUPFAM" id="SSF53187">
    <property type="entry name" value="Zn-dependent exopeptidases"/>
    <property type="match status" value="1"/>
</dbReference>
<organism evidence="8 9">
    <name type="scientific">Duganella margarita</name>
    <dbReference type="NCBI Taxonomy" id="2692170"/>
    <lineage>
        <taxon>Bacteria</taxon>
        <taxon>Pseudomonadati</taxon>
        <taxon>Pseudomonadota</taxon>
        <taxon>Betaproteobacteria</taxon>
        <taxon>Burkholderiales</taxon>
        <taxon>Oxalobacteraceae</taxon>
        <taxon>Telluria group</taxon>
        <taxon>Duganella</taxon>
    </lineage>
</organism>
<dbReference type="InterPro" id="IPR036264">
    <property type="entry name" value="Bact_exopeptidase_dim_dom"/>
</dbReference>
<keyword evidence="5" id="KW-0862">Zinc</keyword>
<dbReference type="InterPro" id="IPR002933">
    <property type="entry name" value="Peptidase_M20"/>
</dbReference>
<keyword evidence="4 8" id="KW-0378">Hydrolase</keyword>
<dbReference type="PANTHER" id="PTHR45962">
    <property type="entry name" value="N-FATTY-ACYL-AMINO ACID SYNTHASE/HYDROLASE PM20D1"/>
    <property type="match status" value="1"/>
</dbReference>
<dbReference type="Gene3D" id="1.10.150.900">
    <property type="match status" value="1"/>
</dbReference>
<dbReference type="InterPro" id="IPR001261">
    <property type="entry name" value="ArgE/DapE_CS"/>
</dbReference>
<evidence type="ECO:0000256" key="1">
    <source>
        <dbReference type="ARBA" id="ARBA00006247"/>
    </source>
</evidence>
<dbReference type="InterPro" id="IPR047177">
    <property type="entry name" value="Pept_M20A"/>
</dbReference>
<dbReference type="SUPFAM" id="SSF55031">
    <property type="entry name" value="Bacterial exopeptidase dimerisation domain"/>
    <property type="match status" value="1"/>
</dbReference>
<reference evidence="8 9" key="1">
    <citation type="submission" date="2019-12" db="EMBL/GenBank/DDBJ databases">
        <title>Novel species isolated from a subtropical stream in China.</title>
        <authorList>
            <person name="Lu H."/>
        </authorList>
    </citation>
    <scope>NUCLEOTIDE SEQUENCE [LARGE SCALE GENOMIC DNA]</scope>
    <source>
        <strain evidence="8 9">FT134W</strain>
    </source>
</reference>
<comment type="similarity">
    <text evidence="1">Belongs to the peptidase M20A family.</text>
</comment>
<sequence length="476" mass="51258">MKSRFVLGAVSAMLACVQSAYAAQAADPTEPQFRALYKELVETNTTLSAGSCTLAAERIAARLKTAGFPESDLHLYADPAHPKEGGLVAILPGRDPKAKAILLLAHIDVVEAKREDWVRDPFTLVEEDGKFYARGALDDKAQAAIWADSLVRFKQEGYKPRHTLKMALTCGEETAGAFNGAEWLTKNRRELIDAAYALNEGAGGELNAAGKRVSMTVQAGEKVAQNYRLEVINRGGHSSRPVKDNAIYHLAGALEKIQGYEFPIQLTDGSKGYLNAMSKIELAAGHKDVADAMLTVAKNPNDEKAVSTVSNASPSWGAMLHTTCVATMLDAGHATNALPQRARANINCRIFPGVTQETVRQALVKAIDDPAVKVETLEIRGENSPPPALTRAIMEPVEKMTAKLWPGVPVMPILQSGATDGQFLNAAGIPTYGISGIFLTSDLGNIHGLNEYIGVQSLMEGRVFLHELVKVYAEQN</sequence>
<dbReference type="PANTHER" id="PTHR45962:SF1">
    <property type="entry name" value="N-FATTY-ACYL-AMINO ACID SYNTHASE_HYDROLASE PM20D1"/>
    <property type="match status" value="1"/>
</dbReference>
<dbReference type="EMBL" id="WWCR01000044">
    <property type="protein sequence ID" value="MYM75646.1"/>
    <property type="molecule type" value="Genomic_DNA"/>
</dbReference>
<dbReference type="GO" id="GO:0046872">
    <property type="term" value="F:metal ion binding"/>
    <property type="evidence" value="ECO:0007669"/>
    <property type="project" value="UniProtKB-KW"/>
</dbReference>
<dbReference type="GO" id="GO:0008233">
    <property type="term" value="F:peptidase activity"/>
    <property type="evidence" value="ECO:0007669"/>
    <property type="project" value="UniProtKB-KW"/>
</dbReference>
<evidence type="ECO:0000256" key="2">
    <source>
        <dbReference type="ARBA" id="ARBA00022670"/>
    </source>
</evidence>
<evidence type="ECO:0000256" key="5">
    <source>
        <dbReference type="ARBA" id="ARBA00022833"/>
    </source>
</evidence>
<proteinExistence type="inferred from homology"/>
<keyword evidence="2" id="KW-0645">Protease</keyword>
<dbReference type="RefSeq" id="WP_161052279.1">
    <property type="nucleotide sequence ID" value="NZ_WWCR01000044.1"/>
</dbReference>
<dbReference type="NCBIfam" id="NF006596">
    <property type="entry name" value="PRK09133.1"/>
    <property type="match status" value="1"/>
</dbReference>
<accession>A0A7X4H6D7</accession>
<dbReference type="Proteomes" id="UP000469734">
    <property type="component" value="Unassembled WGS sequence"/>
</dbReference>
<dbReference type="PROSITE" id="PS51257">
    <property type="entry name" value="PROKAR_LIPOPROTEIN"/>
    <property type="match status" value="1"/>
</dbReference>
<comment type="caution">
    <text evidence="8">The sequence shown here is derived from an EMBL/GenBank/DDBJ whole genome shotgun (WGS) entry which is preliminary data.</text>
</comment>
<evidence type="ECO:0000259" key="7">
    <source>
        <dbReference type="Pfam" id="PF07687"/>
    </source>
</evidence>
<feature type="domain" description="Peptidase M20 dimerisation" evidence="7">
    <location>
        <begin position="220"/>
        <end position="373"/>
    </location>
</feature>